<gene>
    <name evidence="1" type="ORF">PbJCM13498_32120</name>
</gene>
<dbReference type="AlphaFoldDB" id="A0A5M4B2G0"/>
<proteinExistence type="predicted"/>
<protein>
    <submittedName>
        <fullName evidence="1">Uncharacterized protein</fullName>
    </submittedName>
</protein>
<evidence type="ECO:0000313" key="1">
    <source>
        <dbReference type="EMBL" id="GET34349.1"/>
    </source>
</evidence>
<dbReference type="EMBL" id="BLAX01000001">
    <property type="protein sequence ID" value="GET34349.1"/>
    <property type="molecule type" value="Genomic_DNA"/>
</dbReference>
<organism evidence="1 2">
    <name type="scientific">Prolixibacter bellariivorans</name>
    <dbReference type="NCBI Taxonomy" id="314319"/>
    <lineage>
        <taxon>Bacteria</taxon>
        <taxon>Pseudomonadati</taxon>
        <taxon>Bacteroidota</taxon>
        <taxon>Bacteroidia</taxon>
        <taxon>Marinilabiliales</taxon>
        <taxon>Prolixibacteraceae</taxon>
        <taxon>Prolixibacter</taxon>
    </lineage>
</organism>
<dbReference type="RefSeq" id="WP_025864667.1">
    <property type="nucleotide sequence ID" value="NZ_BLAX01000001.1"/>
</dbReference>
<reference evidence="1 2" key="1">
    <citation type="submission" date="2019-10" db="EMBL/GenBank/DDBJ databases">
        <title>Prolixibacter strains distinguished by the presence of nitrate reductase genes were adept at nitrate-dependent anaerobic corrosion of metallic iron and carbon steel.</title>
        <authorList>
            <person name="Iino T."/>
            <person name="Shono N."/>
            <person name="Ito K."/>
            <person name="Nakamura R."/>
            <person name="Sueoka K."/>
            <person name="Harayama S."/>
            <person name="Ohkuma M."/>
        </authorList>
    </citation>
    <scope>NUCLEOTIDE SEQUENCE [LARGE SCALE GENOMIC DNA]</scope>
    <source>
        <strain evidence="1 2">JCM 13498</strain>
    </source>
</reference>
<dbReference type="OrthoDB" id="1123053at2"/>
<keyword evidence="2" id="KW-1185">Reference proteome</keyword>
<dbReference type="Proteomes" id="UP000391834">
    <property type="component" value="Unassembled WGS sequence"/>
</dbReference>
<name>A0A5M4B2G0_9BACT</name>
<evidence type="ECO:0000313" key="2">
    <source>
        <dbReference type="Proteomes" id="UP000391834"/>
    </source>
</evidence>
<comment type="caution">
    <text evidence="1">The sequence shown here is derived from an EMBL/GenBank/DDBJ whole genome shotgun (WGS) entry which is preliminary data.</text>
</comment>
<sequence>MKYRELTILVILLLTIAIFSSFTQQKEERVKITKQNLMGAYGGDEETENAYFGIYKDSIYYPDSNIWIKYQLKGDTIVITNYDNSIEKLLILKLTTDSLVVNNLNYDMENHLNRRTH</sequence>
<accession>A0A5M4B2G0</accession>